<dbReference type="Pfam" id="PF03619">
    <property type="entry name" value="Solute_trans_a"/>
    <property type="match status" value="1"/>
</dbReference>
<dbReference type="Proteomes" id="UP000663838">
    <property type="component" value="Unassembled WGS sequence"/>
</dbReference>
<dbReference type="SMART" id="SM01417">
    <property type="entry name" value="Solute_trans_a"/>
    <property type="match status" value="1"/>
</dbReference>
<evidence type="ECO:0000256" key="5">
    <source>
        <dbReference type="SAM" id="MobiDB-lite"/>
    </source>
</evidence>
<sequence length="472" mass="53313">MSATLTSAVLNNFSMLTTIQSTREPLTTTVVYNNHLFLHTTTCQTIAGAFTWAAIFITSYHIYLHLRYYNVPSEQKWIIRLLFIVPIYSFVSWLSLIMFRSDSYYVYFHAVRDCYEAFVIYSFLSLCYEYLGGEGAIMAEIRGKHIERSWWTCTCCLSNQEYTIGFLRFCKQATLQFCLVKPLMSLVTLVLEAFDKYKDGDFSPTGGYLYITLIYNISVSVALYGLFLFYEATKHILAKYDPVLKFLTVKSVIFLTFWQGVLLAIFEQLGIIQAFQGKTNLSVGTVAAGWQNFFICIEMCLASVALRFAFPHQTYVVGEHYLSTSSTDSGPAPSNTGGRMATMQSISNNLKETMNPKDIMHDAIHNFHPQYREYTQYSTQKNEDRSGTSTYGLNQNATSTLSSSNISTSADNMSYHEGGPTSTPIALPVQSPPLSDSQGQHNIINNLSSKLIPKSLTKKDNEKDMLLINDDI</sequence>
<feature type="transmembrane region" description="Helical" evidence="6">
    <location>
        <begin position="251"/>
        <end position="272"/>
    </location>
</feature>
<dbReference type="AlphaFoldDB" id="A0A820TD15"/>
<evidence type="ECO:0000313" key="8">
    <source>
        <dbReference type="EMBL" id="CAF3319578.1"/>
    </source>
</evidence>
<dbReference type="EMBL" id="CAJNYT010002518">
    <property type="protein sequence ID" value="CAF3473805.1"/>
    <property type="molecule type" value="Genomic_DNA"/>
</dbReference>
<feature type="transmembrane region" description="Helical" evidence="6">
    <location>
        <begin position="208"/>
        <end position="230"/>
    </location>
</feature>
<dbReference type="EMBL" id="CAJOBQ010001238">
    <property type="protein sequence ID" value="CAF4469326.1"/>
    <property type="molecule type" value="Genomic_DNA"/>
</dbReference>
<dbReference type="OrthoDB" id="5348404at2759"/>
<evidence type="ECO:0000256" key="2">
    <source>
        <dbReference type="ARBA" id="ARBA00022692"/>
    </source>
</evidence>
<dbReference type="Proteomes" id="UP000663869">
    <property type="component" value="Unassembled WGS sequence"/>
</dbReference>
<keyword evidence="4 6" id="KW-0472">Membrane</keyword>
<dbReference type="EMBL" id="CAJNYD010000725">
    <property type="protein sequence ID" value="CAF3293335.1"/>
    <property type="molecule type" value="Genomic_DNA"/>
</dbReference>
<organism evidence="14 17">
    <name type="scientific">Rotaria socialis</name>
    <dbReference type="NCBI Taxonomy" id="392032"/>
    <lineage>
        <taxon>Eukaryota</taxon>
        <taxon>Metazoa</taxon>
        <taxon>Spiralia</taxon>
        <taxon>Gnathifera</taxon>
        <taxon>Rotifera</taxon>
        <taxon>Eurotatoria</taxon>
        <taxon>Bdelloidea</taxon>
        <taxon>Philodinida</taxon>
        <taxon>Philodinidae</taxon>
        <taxon>Rotaria</taxon>
    </lineage>
</organism>
<dbReference type="Proteomes" id="UP000663873">
    <property type="component" value="Unassembled WGS sequence"/>
</dbReference>
<evidence type="ECO:0000313" key="15">
    <source>
        <dbReference type="EMBL" id="CAF4601717.1"/>
    </source>
</evidence>
<keyword evidence="18" id="KW-1185">Reference proteome</keyword>
<evidence type="ECO:0000313" key="14">
    <source>
        <dbReference type="EMBL" id="CAF4469326.1"/>
    </source>
</evidence>
<dbReference type="PANTHER" id="PTHR23423">
    <property type="entry name" value="ORGANIC SOLUTE TRANSPORTER-RELATED"/>
    <property type="match status" value="1"/>
</dbReference>
<dbReference type="Proteomes" id="UP000663862">
    <property type="component" value="Unassembled WGS sequence"/>
</dbReference>
<evidence type="ECO:0000313" key="7">
    <source>
        <dbReference type="EMBL" id="CAF3293335.1"/>
    </source>
</evidence>
<dbReference type="EMBL" id="CAJNXB010003647">
    <property type="protein sequence ID" value="CAF3330315.1"/>
    <property type="molecule type" value="Genomic_DNA"/>
</dbReference>
<feature type="transmembrane region" description="Helical" evidence="6">
    <location>
        <begin position="78"/>
        <end position="99"/>
    </location>
</feature>
<dbReference type="Proteomes" id="UP000663872">
    <property type="component" value="Unassembled WGS sequence"/>
</dbReference>
<evidence type="ECO:0000313" key="16">
    <source>
        <dbReference type="EMBL" id="CAF4714550.1"/>
    </source>
</evidence>
<feature type="transmembrane region" description="Helical" evidence="6">
    <location>
        <begin position="292"/>
        <end position="310"/>
    </location>
</feature>
<protein>
    <recommendedName>
        <fullName evidence="19">Transmembrane protein 184B</fullName>
    </recommendedName>
</protein>
<evidence type="ECO:0000313" key="11">
    <source>
        <dbReference type="EMBL" id="CAF3473805.1"/>
    </source>
</evidence>
<dbReference type="Proteomes" id="UP000663851">
    <property type="component" value="Unassembled WGS sequence"/>
</dbReference>
<comment type="subcellular location">
    <subcellularLocation>
        <location evidence="1">Membrane</location>
        <topology evidence="1">Multi-pass membrane protein</topology>
    </subcellularLocation>
</comment>
<evidence type="ECO:0000256" key="3">
    <source>
        <dbReference type="ARBA" id="ARBA00022989"/>
    </source>
</evidence>
<evidence type="ECO:0000256" key="4">
    <source>
        <dbReference type="ARBA" id="ARBA00023136"/>
    </source>
</evidence>
<dbReference type="InterPro" id="IPR005178">
    <property type="entry name" value="Ostalpha/TMEM184C"/>
</dbReference>
<keyword evidence="3 6" id="KW-1133">Transmembrane helix</keyword>
<reference evidence="14" key="1">
    <citation type="submission" date="2021-02" db="EMBL/GenBank/DDBJ databases">
        <authorList>
            <person name="Nowell W R."/>
        </authorList>
    </citation>
    <scope>NUCLEOTIDE SEQUENCE</scope>
</reference>
<dbReference type="Proteomes" id="UP000663833">
    <property type="component" value="Unassembled WGS sequence"/>
</dbReference>
<feature type="transmembrane region" description="Helical" evidence="6">
    <location>
        <begin position="45"/>
        <end position="66"/>
    </location>
</feature>
<name>A0A820TD15_9BILA</name>
<gene>
    <name evidence="10" type="ORF">FME351_LOCUS4944</name>
    <name evidence="11" type="ORF">GRG538_LOCUS15862</name>
    <name evidence="13" type="ORF">HFQ381_LOCUS16713</name>
    <name evidence="8" type="ORF">KIK155_LOCUS349</name>
    <name evidence="7" type="ORF">LUA448_LOCUS7420</name>
    <name evidence="15" type="ORF">QYT958_LOCUS11594</name>
    <name evidence="9" type="ORF">TIS948_LOCUS21233</name>
    <name evidence="16" type="ORF">TOA249_LOCUS17871</name>
    <name evidence="14" type="ORF">TSG867_LOCUS18508</name>
    <name evidence="12" type="ORF">UJA718_LOCUS88</name>
</gene>
<evidence type="ECO:0000313" key="17">
    <source>
        <dbReference type="Proteomes" id="UP000663862"/>
    </source>
</evidence>
<evidence type="ECO:0000313" key="9">
    <source>
        <dbReference type="EMBL" id="CAF3330315.1"/>
    </source>
</evidence>
<accession>A0A820TD15</accession>
<evidence type="ECO:0000256" key="6">
    <source>
        <dbReference type="SAM" id="Phobius"/>
    </source>
</evidence>
<feature type="compositionally biased region" description="Low complexity" evidence="5">
    <location>
        <begin position="396"/>
        <end position="413"/>
    </location>
</feature>
<evidence type="ECO:0000256" key="1">
    <source>
        <dbReference type="ARBA" id="ARBA00004141"/>
    </source>
</evidence>
<dbReference type="EMBL" id="CAJOBP010000003">
    <property type="protein sequence ID" value="CAF4097647.1"/>
    <property type="molecule type" value="Genomic_DNA"/>
</dbReference>
<evidence type="ECO:0008006" key="19">
    <source>
        <dbReference type="Google" id="ProtNLM"/>
    </source>
</evidence>
<comment type="caution">
    <text evidence="14">The sequence shown here is derived from an EMBL/GenBank/DDBJ whole genome shotgun (WGS) entry which is preliminary data.</text>
</comment>
<evidence type="ECO:0000313" key="18">
    <source>
        <dbReference type="Proteomes" id="UP000663873"/>
    </source>
</evidence>
<dbReference type="EMBL" id="CAJNYU010000394">
    <property type="protein sequence ID" value="CAF3355906.1"/>
    <property type="molecule type" value="Genomic_DNA"/>
</dbReference>
<feature type="region of interest" description="Disordered" evidence="5">
    <location>
        <begin position="377"/>
        <end position="438"/>
    </location>
</feature>
<evidence type="ECO:0000313" key="10">
    <source>
        <dbReference type="EMBL" id="CAF3355906.1"/>
    </source>
</evidence>
<proteinExistence type="predicted"/>
<dbReference type="EMBL" id="CAJOBO010001199">
    <property type="protein sequence ID" value="CAF4350414.1"/>
    <property type="molecule type" value="Genomic_DNA"/>
</dbReference>
<dbReference type="EMBL" id="CAJOBS010001297">
    <property type="protein sequence ID" value="CAF4714550.1"/>
    <property type="molecule type" value="Genomic_DNA"/>
</dbReference>
<evidence type="ECO:0000313" key="12">
    <source>
        <dbReference type="EMBL" id="CAF4097647.1"/>
    </source>
</evidence>
<dbReference type="Proteomes" id="UP000663865">
    <property type="component" value="Unassembled WGS sequence"/>
</dbReference>
<dbReference type="Proteomes" id="UP000663848">
    <property type="component" value="Unassembled WGS sequence"/>
</dbReference>
<evidence type="ECO:0000313" key="13">
    <source>
        <dbReference type="EMBL" id="CAF4350414.1"/>
    </source>
</evidence>
<dbReference type="GO" id="GO:0016020">
    <property type="term" value="C:membrane"/>
    <property type="evidence" value="ECO:0007669"/>
    <property type="project" value="UniProtKB-SubCell"/>
</dbReference>
<dbReference type="EMBL" id="CAJNYV010000008">
    <property type="protein sequence ID" value="CAF3319578.1"/>
    <property type="molecule type" value="Genomic_DNA"/>
</dbReference>
<dbReference type="EMBL" id="CAJOBR010001361">
    <property type="protein sequence ID" value="CAF4601717.1"/>
    <property type="molecule type" value="Genomic_DNA"/>
</dbReference>
<keyword evidence="2 6" id="KW-0812">Transmembrane</keyword>
<dbReference type="Proteomes" id="UP000663825">
    <property type="component" value="Unassembled WGS sequence"/>
</dbReference>